<sequence>MRLFEVRFIKTVCDDTGHEHRACQAAFTIEAPSLTDAVGRAEADFCRQKHVHDWTIFADAVEFRAPAALERAGAS</sequence>
<reference evidence="1 2" key="1">
    <citation type="submission" date="2020-07" db="EMBL/GenBank/DDBJ databases">
        <title>Bradyrhizobium diversity isolated from nodules of indigenous legumes of Western Australia.</title>
        <authorList>
            <person name="Klepa M.S."/>
        </authorList>
    </citation>
    <scope>NUCLEOTIDE SEQUENCE [LARGE SCALE GENOMIC DNA]</scope>
    <source>
        <strain evidence="1 2">CNPSo 4019</strain>
    </source>
</reference>
<accession>A0ABS0PF27</accession>
<dbReference type="RefSeq" id="WP_197969501.1">
    <property type="nucleotide sequence ID" value="NZ_JACEGD010000062.1"/>
</dbReference>
<comment type="caution">
    <text evidence="1">The sequence shown here is derived from an EMBL/GenBank/DDBJ whole genome shotgun (WGS) entry which is preliminary data.</text>
</comment>
<dbReference type="EMBL" id="JACEGD010000062">
    <property type="protein sequence ID" value="MBH5391919.1"/>
    <property type="molecule type" value="Genomic_DNA"/>
</dbReference>
<name>A0ABS0PF27_9BRAD</name>
<gene>
    <name evidence="1" type="ORF">H1B27_37515</name>
</gene>
<proteinExistence type="predicted"/>
<organism evidence="1 2">
    <name type="scientific">Bradyrhizobium diversitatis</name>
    <dbReference type="NCBI Taxonomy" id="2755406"/>
    <lineage>
        <taxon>Bacteria</taxon>
        <taxon>Pseudomonadati</taxon>
        <taxon>Pseudomonadota</taxon>
        <taxon>Alphaproteobacteria</taxon>
        <taxon>Hyphomicrobiales</taxon>
        <taxon>Nitrobacteraceae</taxon>
        <taxon>Bradyrhizobium</taxon>
    </lineage>
</organism>
<evidence type="ECO:0008006" key="3">
    <source>
        <dbReference type="Google" id="ProtNLM"/>
    </source>
</evidence>
<evidence type="ECO:0000313" key="1">
    <source>
        <dbReference type="EMBL" id="MBH5391919.1"/>
    </source>
</evidence>
<protein>
    <recommendedName>
        <fullName evidence="3">DUF1059 domain-containing protein</fullName>
    </recommendedName>
</protein>
<evidence type="ECO:0000313" key="2">
    <source>
        <dbReference type="Proteomes" id="UP001194539"/>
    </source>
</evidence>
<keyword evidence="2" id="KW-1185">Reference proteome</keyword>
<dbReference type="Proteomes" id="UP001194539">
    <property type="component" value="Unassembled WGS sequence"/>
</dbReference>